<dbReference type="EMBL" id="VSRR010000630">
    <property type="protein sequence ID" value="MPC17908.1"/>
    <property type="molecule type" value="Genomic_DNA"/>
</dbReference>
<name>A0A5B7D9A8_PORTR</name>
<gene>
    <name evidence="2" type="ORF">E2C01_010778</name>
</gene>
<evidence type="ECO:0000313" key="3">
    <source>
        <dbReference type="Proteomes" id="UP000324222"/>
    </source>
</evidence>
<dbReference type="AlphaFoldDB" id="A0A5B7D9A8"/>
<protein>
    <submittedName>
        <fullName evidence="2">Uncharacterized protein</fullName>
    </submittedName>
</protein>
<proteinExistence type="predicted"/>
<feature type="region of interest" description="Disordered" evidence="1">
    <location>
        <begin position="1"/>
        <end position="66"/>
    </location>
</feature>
<keyword evidence="3" id="KW-1185">Reference proteome</keyword>
<accession>A0A5B7D9A8</accession>
<sequence length="66" mass="7152">MFYEGKEKRRGREGKGREGTGREGTGGDETGEDEQGWENARPRKDVALTGGEPLTVALPCSYSGFS</sequence>
<organism evidence="2 3">
    <name type="scientific">Portunus trituberculatus</name>
    <name type="common">Swimming crab</name>
    <name type="synonym">Neptunus trituberculatus</name>
    <dbReference type="NCBI Taxonomy" id="210409"/>
    <lineage>
        <taxon>Eukaryota</taxon>
        <taxon>Metazoa</taxon>
        <taxon>Ecdysozoa</taxon>
        <taxon>Arthropoda</taxon>
        <taxon>Crustacea</taxon>
        <taxon>Multicrustacea</taxon>
        <taxon>Malacostraca</taxon>
        <taxon>Eumalacostraca</taxon>
        <taxon>Eucarida</taxon>
        <taxon>Decapoda</taxon>
        <taxon>Pleocyemata</taxon>
        <taxon>Brachyura</taxon>
        <taxon>Eubrachyura</taxon>
        <taxon>Portunoidea</taxon>
        <taxon>Portunidae</taxon>
        <taxon>Portuninae</taxon>
        <taxon>Portunus</taxon>
    </lineage>
</organism>
<evidence type="ECO:0000313" key="2">
    <source>
        <dbReference type="EMBL" id="MPC17908.1"/>
    </source>
</evidence>
<comment type="caution">
    <text evidence="2">The sequence shown here is derived from an EMBL/GenBank/DDBJ whole genome shotgun (WGS) entry which is preliminary data.</text>
</comment>
<dbReference type="Proteomes" id="UP000324222">
    <property type="component" value="Unassembled WGS sequence"/>
</dbReference>
<evidence type="ECO:0000256" key="1">
    <source>
        <dbReference type="SAM" id="MobiDB-lite"/>
    </source>
</evidence>
<reference evidence="2 3" key="1">
    <citation type="submission" date="2019-05" db="EMBL/GenBank/DDBJ databases">
        <title>Another draft genome of Portunus trituberculatus and its Hox gene families provides insights of decapod evolution.</title>
        <authorList>
            <person name="Jeong J.-H."/>
            <person name="Song I."/>
            <person name="Kim S."/>
            <person name="Choi T."/>
            <person name="Kim D."/>
            <person name="Ryu S."/>
            <person name="Kim W."/>
        </authorList>
    </citation>
    <scope>NUCLEOTIDE SEQUENCE [LARGE SCALE GENOMIC DNA]</scope>
    <source>
        <tissue evidence="2">Muscle</tissue>
    </source>
</reference>